<evidence type="ECO:0000313" key="2">
    <source>
        <dbReference type="Proteomes" id="UP000294444"/>
    </source>
</evidence>
<organism evidence="1 2">
    <name type="scientific">Actinobacillus indolicus</name>
    <dbReference type="NCBI Taxonomy" id="51049"/>
    <lineage>
        <taxon>Bacteria</taxon>
        <taxon>Pseudomonadati</taxon>
        <taxon>Pseudomonadota</taxon>
        <taxon>Gammaproteobacteria</taxon>
        <taxon>Pasteurellales</taxon>
        <taxon>Pasteurellaceae</taxon>
        <taxon>Actinobacillus</taxon>
    </lineage>
</organism>
<dbReference type="EMBL" id="CP038145">
    <property type="protein sequence ID" value="QBQ64785.1"/>
    <property type="molecule type" value="Genomic_DNA"/>
</dbReference>
<reference evidence="1 2" key="1">
    <citation type="submission" date="2019-03" db="EMBL/GenBank/DDBJ databases">
        <authorList>
            <person name="Che Y."/>
            <person name="Zhou L."/>
        </authorList>
    </citation>
    <scope>NUCLEOTIDE SEQUENCE [LARGE SCALE GENOMIC DNA]</scope>
    <source>
        <strain evidence="1 2">AIFJ1607</strain>
    </source>
</reference>
<dbReference type="KEGG" id="aio:EXH44_10815"/>
<keyword evidence="2" id="KW-1185">Reference proteome</keyword>
<protein>
    <submittedName>
        <fullName evidence="1">Uncharacterized protein</fullName>
    </submittedName>
</protein>
<gene>
    <name evidence="1" type="ORF">EXH44_10815</name>
</gene>
<accession>A0A4P7CKP6</accession>
<name>A0A4P7CKP6_9PAST</name>
<evidence type="ECO:0000313" key="1">
    <source>
        <dbReference type="EMBL" id="QBQ64785.1"/>
    </source>
</evidence>
<proteinExistence type="predicted"/>
<sequence length="127" mass="15203">MANLVLIVDGFKLGTLNSPTYIPSFISSLDSILLEDVYFCENINIDLFYDLVLSGKLESRNNFTLEETFDDFMKRCIRSRENLYFYFKLYKDHYFNYENTQENIPIIKTIIIERFNSFLRDLKLYLT</sequence>
<dbReference type="Proteomes" id="UP000294444">
    <property type="component" value="Chromosome"/>
</dbReference>
<dbReference type="AlphaFoldDB" id="A0A4P7CKP6"/>